<protein>
    <submittedName>
        <fullName evidence="1">Ankyrin repeat domain 45</fullName>
    </submittedName>
</protein>
<dbReference type="EMBL" id="JBJKFK010000080">
    <property type="protein sequence ID" value="KAL3320050.1"/>
    <property type="molecule type" value="Genomic_DNA"/>
</dbReference>
<dbReference type="InterPro" id="IPR029048">
    <property type="entry name" value="HSP70_C_sf"/>
</dbReference>
<dbReference type="Gene3D" id="1.20.1270.10">
    <property type="match status" value="1"/>
</dbReference>
<dbReference type="InterPro" id="IPR036770">
    <property type="entry name" value="Ankyrin_rpt-contain_sf"/>
</dbReference>
<evidence type="ECO:0000313" key="1">
    <source>
        <dbReference type="EMBL" id="KAL3320050.1"/>
    </source>
</evidence>
<proteinExistence type="predicted"/>
<name>A0ABD2QKI1_9PLAT</name>
<reference evidence="1 2" key="1">
    <citation type="submission" date="2024-11" db="EMBL/GenBank/DDBJ databases">
        <title>Adaptive evolution of stress response genes in parasites aligns with host niche diversity.</title>
        <authorList>
            <person name="Hahn C."/>
            <person name="Resl P."/>
        </authorList>
    </citation>
    <scope>NUCLEOTIDE SEQUENCE [LARGE SCALE GENOMIC DNA]</scope>
    <source>
        <strain evidence="1">EGGRZ-B1_66</strain>
        <tissue evidence="1">Body</tissue>
    </source>
</reference>
<accession>A0ABD2QKI1</accession>
<dbReference type="Gene3D" id="1.25.40.20">
    <property type="entry name" value="Ankyrin repeat-containing domain"/>
    <property type="match status" value="1"/>
</dbReference>
<keyword evidence="2" id="KW-1185">Reference proteome</keyword>
<dbReference type="AlphaFoldDB" id="A0ABD2QKI1"/>
<organism evidence="1 2">
    <name type="scientific">Cichlidogyrus casuarinus</name>
    <dbReference type="NCBI Taxonomy" id="1844966"/>
    <lineage>
        <taxon>Eukaryota</taxon>
        <taxon>Metazoa</taxon>
        <taxon>Spiralia</taxon>
        <taxon>Lophotrochozoa</taxon>
        <taxon>Platyhelminthes</taxon>
        <taxon>Monogenea</taxon>
        <taxon>Monopisthocotylea</taxon>
        <taxon>Dactylogyridea</taxon>
        <taxon>Ancyrocephalidae</taxon>
        <taxon>Cichlidogyrus</taxon>
    </lineage>
</organism>
<dbReference type="SUPFAM" id="SSF48403">
    <property type="entry name" value="Ankyrin repeat"/>
    <property type="match status" value="1"/>
</dbReference>
<gene>
    <name evidence="1" type="primary">ANKRD45</name>
    <name evidence="1" type="ORF">Ciccas_001268</name>
</gene>
<dbReference type="Proteomes" id="UP001626550">
    <property type="component" value="Unassembled WGS sequence"/>
</dbReference>
<evidence type="ECO:0000313" key="2">
    <source>
        <dbReference type="Proteomes" id="UP001626550"/>
    </source>
</evidence>
<dbReference type="Pfam" id="PF13606">
    <property type="entry name" value="Ank_3"/>
    <property type="match status" value="1"/>
</dbReference>
<dbReference type="InterPro" id="IPR002110">
    <property type="entry name" value="Ankyrin_rpt"/>
</dbReference>
<comment type="caution">
    <text evidence="1">The sequence shown here is derived from an EMBL/GenBank/DDBJ whole genome shotgun (WGS) entry which is preliminary data.</text>
</comment>
<sequence>MDKNAISDLLTERNYCGKNLLEMYTIVDEANSLKMCQKKDLLTKDPDINGYTLLHYAAIWNRANLIKWLYLIAGFSIYDATKYGEKPIDTAKRYQNKEAIHALEWADCRNGILSLISRMRALITATDKTSFRLMKEEKKLAESSCNEHESWLNNTPDPTYGELYAKRGQLELILEPFIEKLSSAVS</sequence>
<dbReference type="SUPFAM" id="SSF100934">
    <property type="entry name" value="Heat shock protein 70kD (HSP70), C-terminal subdomain"/>
    <property type="match status" value="1"/>
</dbReference>